<dbReference type="AlphaFoldDB" id="A0A1I3RBV7"/>
<dbReference type="Proteomes" id="UP000199518">
    <property type="component" value="Unassembled WGS sequence"/>
</dbReference>
<dbReference type="EMBL" id="FOQD01000020">
    <property type="protein sequence ID" value="SFJ42817.1"/>
    <property type="molecule type" value="Genomic_DNA"/>
</dbReference>
<protein>
    <submittedName>
        <fullName evidence="1">Uncharacterized protein</fullName>
    </submittedName>
</protein>
<evidence type="ECO:0000313" key="2">
    <source>
        <dbReference type="Proteomes" id="UP000199518"/>
    </source>
</evidence>
<sequence length="68" mass="7474">MRPGAGEQDKTFLGIRQFYDPQLDALIGRGVVRFLAVVSLIHIGDFRGCSGDLMNGCTIQKLEPVPVR</sequence>
<keyword evidence="2" id="KW-1185">Reference proteome</keyword>
<accession>A0A1I3RBV7</accession>
<name>A0A1I3RBV7_9PLAN</name>
<organism evidence="1 2">
    <name type="scientific">Planctomicrobium piriforme</name>
    <dbReference type="NCBI Taxonomy" id="1576369"/>
    <lineage>
        <taxon>Bacteria</taxon>
        <taxon>Pseudomonadati</taxon>
        <taxon>Planctomycetota</taxon>
        <taxon>Planctomycetia</taxon>
        <taxon>Planctomycetales</taxon>
        <taxon>Planctomycetaceae</taxon>
        <taxon>Planctomicrobium</taxon>
    </lineage>
</organism>
<proteinExistence type="predicted"/>
<gene>
    <name evidence="1" type="ORF">SAMN05421753_12050</name>
</gene>
<reference evidence="2" key="1">
    <citation type="submission" date="2016-10" db="EMBL/GenBank/DDBJ databases">
        <authorList>
            <person name="Varghese N."/>
            <person name="Submissions S."/>
        </authorList>
    </citation>
    <scope>NUCLEOTIDE SEQUENCE [LARGE SCALE GENOMIC DNA]</scope>
    <source>
        <strain evidence="2">DSM 26348</strain>
    </source>
</reference>
<evidence type="ECO:0000313" key="1">
    <source>
        <dbReference type="EMBL" id="SFJ42817.1"/>
    </source>
</evidence>